<dbReference type="Proteomes" id="UP000626092">
    <property type="component" value="Unassembled WGS sequence"/>
</dbReference>
<organism evidence="2 3">
    <name type="scientific">Rhododendron simsii</name>
    <name type="common">Sims's rhododendron</name>
    <dbReference type="NCBI Taxonomy" id="118357"/>
    <lineage>
        <taxon>Eukaryota</taxon>
        <taxon>Viridiplantae</taxon>
        <taxon>Streptophyta</taxon>
        <taxon>Embryophyta</taxon>
        <taxon>Tracheophyta</taxon>
        <taxon>Spermatophyta</taxon>
        <taxon>Magnoliopsida</taxon>
        <taxon>eudicotyledons</taxon>
        <taxon>Gunneridae</taxon>
        <taxon>Pentapetalae</taxon>
        <taxon>asterids</taxon>
        <taxon>Ericales</taxon>
        <taxon>Ericaceae</taxon>
        <taxon>Ericoideae</taxon>
        <taxon>Rhodoreae</taxon>
        <taxon>Rhododendron</taxon>
    </lineage>
</organism>
<evidence type="ECO:0000313" key="2">
    <source>
        <dbReference type="EMBL" id="KAF7127953.1"/>
    </source>
</evidence>
<evidence type="ECO:0008006" key="4">
    <source>
        <dbReference type="Google" id="ProtNLM"/>
    </source>
</evidence>
<evidence type="ECO:0000256" key="1">
    <source>
        <dbReference type="SAM" id="MobiDB-lite"/>
    </source>
</evidence>
<dbReference type="OrthoDB" id="1700730at2759"/>
<protein>
    <recommendedName>
        <fullName evidence="4">Transposase</fullName>
    </recommendedName>
</protein>
<accession>A0A834G8H2</accession>
<dbReference type="AlphaFoldDB" id="A0A834G8H2"/>
<keyword evidence="3" id="KW-1185">Reference proteome</keyword>
<gene>
    <name evidence="2" type="ORF">RHSIM_Rhsim11G0004200</name>
</gene>
<name>A0A834G8H2_RHOSS</name>
<proteinExistence type="predicted"/>
<reference evidence="2" key="1">
    <citation type="submission" date="2019-11" db="EMBL/GenBank/DDBJ databases">
        <authorList>
            <person name="Liu Y."/>
            <person name="Hou J."/>
            <person name="Li T.-Q."/>
            <person name="Guan C.-H."/>
            <person name="Wu X."/>
            <person name="Wu H.-Z."/>
            <person name="Ling F."/>
            <person name="Zhang R."/>
            <person name="Shi X.-G."/>
            <person name="Ren J.-P."/>
            <person name="Chen E.-F."/>
            <person name="Sun J.-M."/>
        </authorList>
    </citation>
    <scope>NUCLEOTIDE SEQUENCE</scope>
    <source>
        <strain evidence="2">Adult_tree_wgs_1</strain>
        <tissue evidence="2">Leaves</tissue>
    </source>
</reference>
<sequence>MVQDKGKGKTAASSSAPAHEIVGEFADSSPEEYVAKTSENPGPRPTKRVCRMGEQVKVVFRKGWKKGMPRRNFKNERQVKLKSIGTPTVWLFDALERNTARITSKVGNKDIMVDPSVIVQYMGYERPSPETGAFRDDIRVLNKAFHYNLYPRGLEHKPSQRSGELIYAFMNTKLVVDWAKFIFNQWVDFKNNTITSAQIPFPCMVTALCKEQGVKSLIYDKKERLEPGAISGAFLKKSKPRSSAPRERSMAFLTTKLGLKEKKDNWISKIFYQGVALLFGWKKAKKERRMLMRR</sequence>
<evidence type="ECO:0000313" key="3">
    <source>
        <dbReference type="Proteomes" id="UP000626092"/>
    </source>
</evidence>
<feature type="region of interest" description="Disordered" evidence="1">
    <location>
        <begin position="1"/>
        <end position="48"/>
    </location>
</feature>
<comment type="caution">
    <text evidence="2">The sequence shown here is derived from an EMBL/GenBank/DDBJ whole genome shotgun (WGS) entry which is preliminary data.</text>
</comment>
<dbReference type="EMBL" id="WJXA01000011">
    <property type="protein sequence ID" value="KAF7127953.1"/>
    <property type="molecule type" value="Genomic_DNA"/>
</dbReference>